<organism evidence="1 2">
    <name type="scientific">Alishewanella longhuensis</name>
    <dbReference type="NCBI Taxonomy" id="1091037"/>
    <lineage>
        <taxon>Bacteria</taxon>
        <taxon>Pseudomonadati</taxon>
        <taxon>Pseudomonadota</taxon>
        <taxon>Gammaproteobacteria</taxon>
        <taxon>Alteromonadales</taxon>
        <taxon>Alteromonadaceae</taxon>
        <taxon>Alishewanella</taxon>
    </lineage>
</organism>
<dbReference type="InterPro" id="IPR021250">
    <property type="entry name" value="DUF2789"/>
</dbReference>
<proteinExistence type="predicted"/>
<accession>A0ABQ3KWM1</accession>
<dbReference type="Gene3D" id="1.10.10.1130">
    <property type="entry name" value="Uncharacterised protein PF10982, DUF2789"/>
    <property type="match status" value="1"/>
</dbReference>
<dbReference type="RefSeq" id="WP_189431185.1">
    <property type="nucleotide sequence ID" value="NZ_BNAO01000002.1"/>
</dbReference>
<comment type="caution">
    <text evidence="1">The sequence shown here is derived from an EMBL/GenBank/DDBJ whole genome shotgun (WGS) entry which is preliminary data.</text>
</comment>
<dbReference type="Pfam" id="PF10982">
    <property type="entry name" value="DUF2789"/>
    <property type="match status" value="1"/>
</dbReference>
<sequence>MDTSQHTLSSLFAQLGLDNDAAAIQAFINEHRLPAGTELAQADFWSQAQSSFLQEAWRADSDWSDVIDELNKLLH</sequence>
<protein>
    <recommendedName>
        <fullName evidence="3">DUF2789 domain-containing protein</fullName>
    </recommendedName>
</protein>
<reference evidence="2" key="1">
    <citation type="journal article" date="2019" name="Int. J. Syst. Evol. Microbiol.">
        <title>The Global Catalogue of Microorganisms (GCM) 10K type strain sequencing project: providing services to taxonomists for standard genome sequencing and annotation.</title>
        <authorList>
            <consortium name="The Broad Institute Genomics Platform"/>
            <consortium name="The Broad Institute Genome Sequencing Center for Infectious Disease"/>
            <person name="Wu L."/>
            <person name="Ma J."/>
        </authorList>
    </citation>
    <scope>NUCLEOTIDE SEQUENCE [LARGE SCALE GENOMIC DNA]</scope>
    <source>
        <strain evidence="2">CGMCC 1.7003</strain>
    </source>
</reference>
<name>A0ABQ3KWM1_9ALTE</name>
<evidence type="ECO:0008006" key="3">
    <source>
        <dbReference type="Google" id="ProtNLM"/>
    </source>
</evidence>
<evidence type="ECO:0000313" key="2">
    <source>
        <dbReference type="Proteomes" id="UP000659697"/>
    </source>
</evidence>
<evidence type="ECO:0000313" key="1">
    <source>
        <dbReference type="EMBL" id="GHG64707.1"/>
    </source>
</evidence>
<dbReference type="Proteomes" id="UP000659697">
    <property type="component" value="Unassembled WGS sequence"/>
</dbReference>
<dbReference type="EMBL" id="BNAO01000002">
    <property type="protein sequence ID" value="GHG64707.1"/>
    <property type="molecule type" value="Genomic_DNA"/>
</dbReference>
<dbReference type="InterPro" id="IPR038086">
    <property type="entry name" value="DUF2789_sf"/>
</dbReference>
<gene>
    <name evidence="1" type="ORF">GCM10010919_11480</name>
</gene>
<keyword evidence="2" id="KW-1185">Reference proteome</keyword>